<feature type="compositionally biased region" description="Basic and acidic residues" evidence="1">
    <location>
        <begin position="201"/>
        <end position="213"/>
    </location>
</feature>
<dbReference type="Gene3D" id="1.10.287.1490">
    <property type="match status" value="1"/>
</dbReference>
<accession>A0AAD9D5X6</accession>
<feature type="compositionally biased region" description="Polar residues" evidence="1">
    <location>
        <begin position="191"/>
        <end position="200"/>
    </location>
</feature>
<evidence type="ECO:0000256" key="1">
    <source>
        <dbReference type="SAM" id="MobiDB-lite"/>
    </source>
</evidence>
<evidence type="ECO:0000313" key="3">
    <source>
        <dbReference type="Proteomes" id="UP001224775"/>
    </source>
</evidence>
<feature type="region of interest" description="Disordered" evidence="1">
    <location>
        <begin position="191"/>
        <end position="213"/>
    </location>
</feature>
<gene>
    <name evidence="2" type="ORF">QTG54_015192</name>
</gene>
<organism evidence="2 3">
    <name type="scientific">Skeletonema marinoi</name>
    <dbReference type="NCBI Taxonomy" id="267567"/>
    <lineage>
        <taxon>Eukaryota</taxon>
        <taxon>Sar</taxon>
        <taxon>Stramenopiles</taxon>
        <taxon>Ochrophyta</taxon>
        <taxon>Bacillariophyta</taxon>
        <taxon>Coscinodiscophyceae</taxon>
        <taxon>Thalassiosirophycidae</taxon>
        <taxon>Thalassiosirales</taxon>
        <taxon>Skeletonemataceae</taxon>
        <taxon>Skeletonema</taxon>
        <taxon>Skeletonema marinoi-dohrnii complex</taxon>
    </lineage>
</organism>
<protein>
    <submittedName>
        <fullName evidence="2">Uncharacterized protein</fullName>
    </submittedName>
</protein>
<reference evidence="2" key="1">
    <citation type="submission" date="2023-06" db="EMBL/GenBank/DDBJ databases">
        <title>Survivors Of The Sea: Transcriptome response of Skeletonema marinoi to long-term dormancy.</title>
        <authorList>
            <person name="Pinder M.I.M."/>
            <person name="Kourtchenko O."/>
            <person name="Robertson E.K."/>
            <person name="Larsson T."/>
            <person name="Maumus F."/>
            <person name="Osuna-Cruz C.M."/>
            <person name="Vancaester E."/>
            <person name="Stenow R."/>
            <person name="Vandepoele K."/>
            <person name="Ploug H."/>
            <person name="Bruchert V."/>
            <person name="Godhe A."/>
            <person name="Topel M."/>
        </authorList>
    </citation>
    <scope>NUCLEOTIDE SEQUENCE</scope>
    <source>
        <strain evidence="2">R05AC</strain>
    </source>
</reference>
<evidence type="ECO:0000313" key="2">
    <source>
        <dbReference type="EMBL" id="KAK1734189.1"/>
    </source>
</evidence>
<comment type="caution">
    <text evidence="2">The sequence shown here is derived from an EMBL/GenBank/DDBJ whole genome shotgun (WGS) entry which is preliminary data.</text>
</comment>
<name>A0AAD9D5X6_9STRA</name>
<dbReference type="AlphaFoldDB" id="A0AAD9D5X6"/>
<feature type="compositionally biased region" description="Polar residues" evidence="1">
    <location>
        <begin position="20"/>
        <end position="35"/>
    </location>
</feature>
<proteinExistence type="predicted"/>
<keyword evidence="3" id="KW-1185">Reference proteome</keyword>
<feature type="region of interest" description="Disordered" evidence="1">
    <location>
        <begin position="282"/>
        <end position="312"/>
    </location>
</feature>
<feature type="compositionally biased region" description="Basic residues" evidence="1">
    <location>
        <begin position="454"/>
        <end position="469"/>
    </location>
</feature>
<feature type="region of interest" description="Disordered" evidence="1">
    <location>
        <begin position="1"/>
        <end position="70"/>
    </location>
</feature>
<feature type="compositionally biased region" description="Polar residues" evidence="1">
    <location>
        <begin position="47"/>
        <end position="70"/>
    </location>
</feature>
<feature type="region of interest" description="Disordered" evidence="1">
    <location>
        <begin position="443"/>
        <end position="477"/>
    </location>
</feature>
<sequence length="617" mass="70140">MVATATAGWARGRGPPDRINQANSNDWSVGSNKGSSILRAAHAKRSPSPSRTATAVNKYSPQRNPNAGNNIASVRSSILSSRGSTPQERFQNMQKTNNGSRVAGGGYSTNNAQDFARADLLDSLDAETMNTDLFRMFEEAFNITLRNNPNMLPGSPMVIESIKSSMFKAQQGKVAQEAMLRKQLDQLQGEMSNMDDQLSQQREELAGKKKEMDDIEAAKKDLKQKKDEATTDLDEMTKHLKFLSKSRNEVEKALQAEVKAVEKERDALMKTTRDRKKIQKVKEENKSLKDEVDHMSEKASKENQALKERKEELKQLEEKNRTLREENEATKKELEMEQQGLMEINKSIQAKKTALLESKKVPQAQLYELGNELFKAKKSNAQRVTSCLADCGESNDLVDDNDVRPFSLRSGDSIDGPIRSRVGAHDVTSTRAVAFDANLGRQEAERSFGEPVKGRSRSRSRSKSRRKSSKHDEEKLMEKQIDRLRMELEAARARNNIAVLDQEAREAESALRDQMDDIRTDIYASPTLRRSHRDRDHGERYYSFLHEDREPTSPRYSRASPSPRRFRLEDDDDRPRSSRNTFSRKKFSSSPLESTTSRRSSFPYSDRVPRSTPAWRR</sequence>
<feature type="compositionally biased region" description="Low complexity" evidence="1">
    <location>
        <begin position="553"/>
        <end position="563"/>
    </location>
</feature>
<dbReference type="Proteomes" id="UP001224775">
    <property type="component" value="Unassembled WGS sequence"/>
</dbReference>
<feature type="compositionally biased region" description="Polar residues" evidence="1">
    <location>
        <begin position="588"/>
        <end position="603"/>
    </location>
</feature>
<feature type="region of interest" description="Disordered" evidence="1">
    <location>
        <begin position="544"/>
        <end position="617"/>
    </location>
</feature>
<feature type="compositionally biased region" description="Low complexity" evidence="1">
    <location>
        <begin position="1"/>
        <end position="13"/>
    </location>
</feature>
<dbReference type="EMBL" id="JATAAI010000041">
    <property type="protein sequence ID" value="KAK1734189.1"/>
    <property type="molecule type" value="Genomic_DNA"/>
</dbReference>